<dbReference type="InterPro" id="IPR011990">
    <property type="entry name" value="TPR-like_helical_dom_sf"/>
</dbReference>
<evidence type="ECO:0000313" key="2">
    <source>
        <dbReference type="Proteomes" id="UP000217076"/>
    </source>
</evidence>
<dbReference type="STRING" id="83401.SAMN05421742_101194"/>
<dbReference type="Gene3D" id="1.25.40.10">
    <property type="entry name" value="Tetratricopeptide repeat domain"/>
    <property type="match status" value="1"/>
</dbReference>
<dbReference type="EMBL" id="FNCV01000001">
    <property type="protein sequence ID" value="SDG42040.1"/>
    <property type="molecule type" value="Genomic_DNA"/>
</dbReference>
<sequence length="192" mass="21379">MSVSPRDILDFWFGPEDGPEFGRPRPIWFTRDADFDAEIAARFADTQRAAAAGQLDSWAGEPESLVALTLLLDQFPRNLYRDDPRAYASDGHILALVKQAIAMGLDRGLPDVHRWFLYLPYEHSEALADQEAALRLFADLPGAEAEGSPYDWAVKHHAVIARFGRFPHRNAVLGRANTAQEEAYLSQPGAGF</sequence>
<accession>A0A1G7U5L2</accession>
<dbReference type="RefSeq" id="WP_092614073.1">
    <property type="nucleotide sequence ID" value="NZ_FNCV01000001.1"/>
</dbReference>
<dbReference type="Gene3D" id="1.20.58.320">
    <property type="entry name" value="TPR-like"/>
    <property type="match status" value="1"/>
</dbReference>
<gene>
    <name evidence="1" type="ORF">SAMN05421742_101194</name>
</gene>
<dbReference type="Pfam" id="PF06041">
    <property type="entry name" value="DUF924"/>
    <property type="match status" value="1"/>
</dbReference>
<dbReference type="SUPFAM" id="SSF48452">
    <property type="entry name" value="TPR-like"/>
    <property type="match status" value="1"/>
</dbReference>
<dbReference type="Proteomes" id="UP000217076">
    <property type="component" value="Unassembled WGS sequence"/>
</dbReference>
<organism evidence="1 2">
    <name type="scientific">Roseospirillum parvum</name>
    <dbReference type="NCBI Taxonomy" id="83401"/>
    <lineage>
        <taxon>Bacteria</taxon>
        <taxon>Pseudomonadati</taxon>
        <taxon>Pseudomonadota</taxon>
        <taxon>Alphaproteobacteria</taxon>
        <taxon>Rhodospirillales</taxon>
        <taxon>Rhodospirillaceae</taxon>
        <taxon>Roseospirillum</taxon>
    </lineage>
</organism>
<dbReference type="OrthoDB" id="7593450at2"/>
<name>A0A1G7U5L2_9PROT</name>
<protein>
    <submittedName>
        <fullName evidence="1">Uncharacterized conserved protein, DUF924 family</fullName>
    </submittedName>
</protein>
<reference evidence="2" key="1">
    <citation type="submission" date="2016-10" db="EMBL/GenBank/DDBJ databases">
        <authorList>
            <person name="Varghese N."/>
            <person name="Submissions S."/>
        </authorList>
    </citation>
    <scope>NUCLEOTIDE SEQUENCE [LARGE SCALE GENOMIC DNA]</scope>
    <source>
        <strain evidence="2">930I</strain>
    </source>
</reference>
<keyword evidence="2" id="KW-1185">Reference proteome</keyword>
<proteinExistence type="predicted"/>
<dbReference type="InterPro" id="IPR010323">
    <property type="entry name" value="DUF924"/>
</dbReference>
<evidence type="ECO:0000313" key="1">
    <source>
        <dbReference type="EMBL" id="SDG42040.1"/>
    </source>
</evidence>
<dbReference type="AlphaFoldDB" id="A0A1G7U5L2"/>